<dbReference type="Gene3D" id="1.10.150.400">
    <property type="match status" value="1"/>
</dbReference>
<dbReference type="InterPro" id="IPR023214">
    <property type="entry name" value="HAD_sf"/>
</dbReference>
<geneLocation type="plasmid" evidence="1">
    <name>p1</name>
</geneLocation>
<sequence>MNAHAGDPMLSFPFPHPAFPSGALPDLVSFDVFDTLLLRRVETPVAVFDAVARRARAAGLVDEGLTPPLFRLARQEAERQARQAAGSQGGEVELTAIYRHAALGDADALAALELAVEAGTLFANPLLLNTLHTLAERGCPVVLLSDMYLPPNVLRGLLRGAGIDDGLYRSLYVSCAEGRSKRDGGLFRKLLADHPDLRPERILHIGDDAIGDVAMAQAAGLQAVHYVPPPDFAHLRERERTLAGFAAAALSPPPVRRLAALAGLGDAPDEAFWLAFGALVLGPAIAGYCLWVVEDCQRRGIGVIAPLMREAHLFTPLMEDWIAQRGYAIQVAPLFVSRQALAPLDFAGMNGERARAILSGRPNLAWDKLLEEVGGTVPRELAAVVGLPLDRLAGQSLPDGRPALDAALALFDVPERRRRAEELVEETRALARDHLAERLGRAERVALVDLGARASIPAALAGLIPDGGWRFHTYLCYAVADVAKRQVAGMGISVFCGGSDAALIFGRVLYRTPQILERALTGLSGTTLGYRRDAQGRCVPRTAPPPARGEEAHAIALLQAGIRRYATLLRAAHPPEAAPDAALCDGEAALFPLVAALLMPTEEEARRLGSLRYDYNDGTDLERGICDAAALSEVAFLAEAAAPPLMSVAMGLRPLSVPWPQGALTLRNPGLFHRPAEALALEAGHGAVCRALAAEALRRGFRRVAAVAVGGEGGMGPDFVRVAGESGLELVAYADLMPHLILTPRFHGVPVLPMERLPELDGTPLVLVTLGYADRLEALTRTHFAAAGRTLRLVALGKS</sequence>
<dbReference type="Gene3D" id="3.40.50.1000">
    <property type="entry name" value="HAD superfamily/HAD-like"/>
    <property type="match status" value="1"/>
</dbReference>
<keyword evidence="1" id="KW-0614">Plasmid</keyword>
<accession>A0A4D8Q2H8</accession>
<evidence type="ECO:0008006" key="3">
    <source>
        <dbReference type="Google" id="ProtNLM"/>
    </source>
</evidence>
<protein>
    <recommendedName>
        <fullName evidence="3">HAD family hydrolase</fullName>
    </recommendedName>
</protein>
<dbReference type="InterPro" id="IPR036412">
    <property type="entry name" value="HAD-like_sf"/>
</dbReference>
<organism evidence="1 2">
    <name type="scientific">Azospirillum brasilense</name>
    <dbReference type="NCBI Taxonomy" id="192"/>
    <lineage>
        <taxon>Bacteria</taxon>
        <taxon>Pseudomonadati</taxon>
        <taxon>Pseudomonadota</taxon>
        <taxon>Alphaproteobacteria</taxon>
        <taxon>Rhodospirillales</taxon>
        <taxon>Azospirillaceae</taxon>
        <taxon>Azospirillum</taxon>
    </lineage>
</organism>
<dbReference type="Pfam" id="PF00702">
    <property type="entry name" value="Hydrolase"/>
    <property type="match status" value="1"/>
</dbReference>
<dbReference type="SUPFAM" id="SSF56784">
    <property type="entry name" value="HAD-like"/>
    <property type="match status" value="1"/>
</dbReference>
<gene>
    <name evidence="1" type="ORF">D3867_22215</name>
</gene>
<reference evidence="1 2" key="1">
    <citation type="submission" date="2018-09" db="EMBL/GenBank/DDBJ databases">
        <title>Whole genome based analysis of evolution and adaptive divergence in Indian and Brazilian strains of Azospirillum brasilense.</title>
        <authorList>
            <person name="Singh C."/>
            <person name="Tripathi A.K."/>
        </authorList>
    </citation>
    <scope>NUCLEOTIDE SEQUENCE [LARGE SCALE GENOMIC DNA]</scope>
    <source>
        <strain evidence="1 2">MTCC4036</strain>
        <plasmid evidence="1 2">p1</plasmid>
    </source>
</reference>
<name>A0A4D8Q2H8_AZOBR</name>
<dbReference type="Proteomes" id="UP000298596">
    <property type="component" value="Plasmid p1"/>
</dbReference>
<evidence type="ECO:0000313" key="2">
    <source>
        <dbReference type="Proteomes" id="UP000298596"/>
    </source>
</evidence>
<proteinExistence type="predicted"/>
<evidence type="ECO:0000313" key="1">
    <source>
        <dbReference type="EMBL" id="QCO04614.1"/>
    </source>
</evidence>
<dbReference type="EMBL" id="CP032331">
    <property type="protein sequence ID" value="QCO04614.1"/>
    <property type="molecule type" value="Genomic_DNA"/>
</dbReference>
<dbReference type="AlphaFoldDB" id="A0A4D8Q2H8"/>